<evidence type="ECO:0000313" key="1">
    <source>
        <dbReference type="EMBL" id="SHM42028.1"/>
    </source>
</evidence>
<dbReference type="AlphaFoldDB" id="A0A1M7IN67"/>
<dbReference type="EMBL" id="FRBR01000016">
    <property type="protein sequence ID" value="SHM42028.1"/>
    <property type="molecule type" value="Genomic_DNA"/>
</dbReference>
<organism evidence="1 2">
    <name type="scientific">Roseovarius pacificus</name>
    <dbReference type="NCBI Taxonomy" id="337701"/>
    <lineage>
        <taxon>Bacteria</taxon>
        <taxon>Pseudomonadati</taxon>
        <taxon>Pseudomonadota</taxon>
        <taxon>Alphaproteobacteria</taxon>
        <taxon>Rhodobacterales</taxon>
        <taxon>Roseobacteraceae</taxon>
        <taxon>Roseovarius</taxon>
    </lineage>
</organism>
<dbReference type="Proteomes" id="UP000183974">
    <property type="component" value="Unassembled WGS sequence"/>
</dbReference>
<sequence length="55" mass="5941">MNPTEIFEALEAIAKAPFDPAEHRLFLAEAPDNAQATVSKLRCGALNRSDIEAVS</sequence>
<proteinExistence type="predicted"/>
<gene>
    <name evidence="1" type="ORF">SAMN05444398_1167</name>
</gene>
<accession>A0A1M7IN67</accession>
<dbReference type="RefSeq" id="WP_188745034.1">
    <property type="nucleotide sequence ID" value="NZ_BMLR01000016.1"/>
</dbReference>
<name>A0A1M7IN67_9RHOB</name>
<protein>
    <submittedName>
        <fullName evidence="1">Uncharacterized protein</fullName>
    </submittedName>
</protein>
<reference evidence="1 2" key="1">
    <citation type="submission" date="2016-11" db="EMBL/GenBank/DDBJ databases">
        <authorList>
            <person name="Jaros S."/>
            <person name="Januszkiewicz K."/>
            <person name="Wedrychowicz H."/>
        </authorList>
    </citation>
    <scope>NUCLEOTIDE SEQUENCE [LARGE SCALE GENOMIC DNA]</scope>
    <source>
        <strain evidence="1 2">DSM 29589</strain>
    </source>
</reference>
<keyword evidence="2" id="KW-1185">Reference proteome</keyword>
<evidence type="ECO:0000313" key="2">
    <source>
        <dbReference type="Proteomes" id="UP000183974"/>
    </source>
</evidence>